<evidence type="ECO:0000313" key="2">
    <source>
        <dbReference type="Proteomes" id="UP000199226"/>
    </source>
</evidence>
<reference evidence="2" key="1">
    <citation type="submission" date="2016-10" db="EMBL/GenBank/DDBJ databases">
        <authorList>
            <person name="Varghese N."/>
            <person name="Submissions S."/>
        </authorList>
    </citation>
    <scope>NUCLEOTIDE SEQUENCE [LARGE SCALE GENOMIC DNA]</scope>
    <source>
        <strain evidence="2">DSM 24536</strain>
    </source>
</reference>
<name>A0A1G9LWQ0_9SPHI</name>
<evidence type="ECO:0000313" key="1">
    <source>
        <dbReference type="EMBL" id="SDL66161.1"/>
    </source>
</evidence>
<dbReference type="Proteomes" id="UP000199226">
    <property type="component" value="Unassembled WGS sequence"/>
</dbReference>
<protein>
    <submittedName>
        <fullName evidence="1">Uncharacterized protein</fullName>
    </submittedName>
</protein>
<dbReference type="RefSeq" id="WP_090697655.1">
    <property type="nucleotide sequence ID" value="NZ_FNHH01000001.1"/>
</dbReference>
<dbReference type="AlphaFoldDB" id="A0A1G9LWQ0"/>
<dbReference type="EMBL" id="FNHH01000001">
    <property type="protein sequence ID" value="SDL66161.1"/>
    <property type="molecule type" value="Genomic_DNA"/>
</dbReference>
<gene>
    <name evidence="1" type="ORF">SAMN05421813_101124</name>
</gene>
<dbReference type="OrthoDB" id="770763at2"/>
<accession>A0A1G9LWQ0</accession>
<organism evidence="1 2">
    <name type="scientific">Daejeonella rubra</name>
    <dbReference type="NCBI Taxonomy" id="990371"/>
    <lineage>
        <taxon>Bacteria</taxon>
        <taxon>Pseudomonadati</taxon>
        <taxon>Bacteroidota</taxon>
        <taxon>Sphingobacteriia</taxon>
        <taxon>Sphingobacteriales</taxon>
        <taxon>Sphingobacteriaceae</taxon>
        <taxon>Daejeonella</taxon>
    </lineage>
</organism>
<sequence>MKNSSIEISDQEYLIKLSKDDFDLTFIKNLLRRIKEEQYFSAINSPYDLDDLKFAQLNYESSSRFDSLRDK</sequence>
<proteinExistence type="predicted"/>
<keyword evidence="2" id="KW-1185">Reference proteome</keyword>